<evidence type="ECO:0000313" key="1">
    <source>
        <dbReference type="EMBL" id="VTJ84352.1"/>
    </source>
</evidence>
<comment type="caution">
    <text evidence="1">The sequence shown here is derived from an EMBL/GenBank/DDBJ whole genome shotgun (WGS) entry which is preliminary data.</text>
</comment>
<accession>A0A5E4CTS0</accession>
<protein>
    <recommendedName>
        <fullName evidence="2">Secretoglobin family 3A member 1</fullName>
    </recommendedName>
</protein>
<dbReference type="EMBL" id="CABDUW010001862">
    <property type="protein sequence ID" value="VTJ84352.1"/>
    <property type="molecule type" value="Genomic_DNA"/>
</dbReference>
<organism evidence="1">
    <name type="scientific">Marmota monax</name>
    <name type="common">Woodchuck</name>
    <dbReference type="NCBI Taxonomy" id="9995"/>
    <lineage>
        <taxon>Eukaryota</taxon>
        <taxon>Metazoa</taxon>
        <taxon>Chordata</taxon>
        <taxon>Craniata</taxon>
        <taxon>Vertebrata</taxon>
        <taxon>Euteleostomi</taxon>
        <taxon>Mammalia</taxon>
        <taxon>Eutheria</taxon>
        <taxon>Euarchontoglires</taxon>
        <taxon>Glires</taxon>
        <taxon>Rodentia</taxon>
        <taxon>Sciuromorpha</taxon>
        <taxon>Sciuridae</taxon>
        <taxon>Xerinae</taxon>
        <taxon>Marmotini</taxon>
        <taxon>Marmota</taxon>
    </lineage>
</organism>
<name>A0A5E4CTS0_MARMO</name>
<evidence type="ECO:0008006" key="2">
    <source>
        <dbReference type="Google" id="ProtNLM"/>
    </source>
</evidence>
<dbReference type="PANTHER" id="PTHR34829">
    <property type="entry name" value="SECRETOGLOBIN FAMILY 3A MEMBER 2"/>
    <property type="match status" value="1"/>
</dbReference>
<gene>
    <name evidence="1" type="ORF">MONAX_5E037952</name>
</gene>
<reference evidence="1" key="1">
    <citation type="submission" date="2019-04" db="EMBL/GenBank/DDBJ databases">
        <authorList>
            <person name="Alioto T."/>
            <person name="Alioto T."/>
        </authorList>
    </citation>
    <scope>NUCLEOTIDE SEQUENCE [LARGE SCALE GENOMIC DNA]</scope>
</reference>
<sequence>MKLIITFLVFYLSLLNYGFPVFFLPVALETFQGQPCLRDPTLLYHSTRPVRNFEGKLSQESFFVQESIRRALGDTCPHSRRIHNCPLPKNVDSVVKPVAQPVAAVAPAVETVAGAVPKLPFTYFNPLKIMLASLGIPVENLIEGSRKCVTELGPEAVGAVKTLLGALTFFG</sequence>
<dbReference type="PANTHER" id="PTHR34829:SF1">
    <property type="entry name" value="SECRETOGLOBIN FAMILY 3A MEMBER 1"/>
    <property type="match status" value="1"/>
</dbReference>
<dbReference type="InterPro" id="IPR040301">
    <property type="entry name" value="Secretoglobin_3A"/>
</dbReference>
<dbReference type="GO" id="GO:0005615">
    <property type="term" value="C:extracellular space"/>
    <property type="evidence" value="ECO:0007669"/>
    <property type="project" value="InterPro"/>
</dbReference>
<dbReference type="Pfam" id="PF20490">
    <property type="entry name" value="SCGB3A"/>
    <property type="match status" value="1"/>
</dbReference>
<dbReference type="GO" id="GO:1901741">
    <property type="term" value="P:positive regulation of myoblast fusion"/>
    <property type="evidence" value="ECO:0007669"/>
    <property type="project" value="TreeGrafter"/>
</dbReference>
<dbReference type="AlphaFoldDB" id="A0A5E4CTS0"/>
<proteinExistence type="predicted"/>